<evidence type="ECO:0000313" key="3">
    <source>
        <dbReference type="Proteomes" id="UP000198287"/>
    </source>
</evidence>
<feature type="compositionally biased region" description="Polar residues" evidence="1">
    <location>
        <begin position="289"/>
        <end position="303"/>
    </location>
</feature>
<feature type="compositionally biased region" description="Low complexity" evidence="1">
    <location>
        <begin position="304"/>
        <end position="320"/>
    </location>
</feature>
<dbReference type="OrthoDB" id="6287170at2759"/>
<evidence type="ECO:0000313" key="2">
    <source>
        <dbReference type="EMBL" id="OXA51480.1"/>
    </source>
</evidence>
<evidence type="ECO:0000256" key="1">
    <source>
        <dbReference type="SAM" id="MobiDB-lite"/>
    </source>
</evidence>
<protein>
    <submittedName>
        <fullName evidence="2">Uncharacterized protein YigE</fullName>
    </submittedName>
</protein>
<dbReference type="EMBL" id="LNIX01000007">
    <property type="protein sequence ID" value="OXA51480.1"/>
    <property type="molecule type" value="Genomic_DNA"/>
</dbReference>
<organism evidence="2 3">
    <name type="scientific">Folsomia candida</name>
    <name type="common">Springtail</name>
    <dbReference type="NCBI Taxonomy" id="158441"/>
    <lineage>
        <taxon>Eukaryota</taxon>
        <taxon>Metazoa</taxon>
        <taxon>Ecdysozoa</taxon>
        <taxon>Arthropoda</taxon>
        <taxon>Hexapoda</taxon>
        <taxon>Collembola</taxon>
        <taxon>Entomobryomorpha</taxon>
        <taxon>Isotomoidea</taxon>
        <taxon>Isotomidae</taxon>
        <taxon>Proisotominae</taxon>
        <taxon>Folsomia</taxon>
    </lineage>
</organism>
<keyword evidence="3" id="KW-1185">Reference proteome</keyword>
<comment type="caution">
    <text evidence="2">The sequence shown here is derived from an EMBL/GenBank/DDBJ whole genome shotgun (WGS) entry which is preliminary data.</text>
</comment>
<reference evidence="2 3" key="1">
    <citation type="submission" date="2015-12" db="EMBL/GenBank/DDBJ databases">
        <title>The genome of Folsomia candida.</title>
        <authorList>
            <person name="Faddeeva A."/>
            <person name="Derks M.F."/>
            <person name="Anvar Y."/>
            <person name="Smit S."/>
            <person name="Van Straalen N."/>
            <person name="Roelofs D."/>
        </authorList>
    </citation>
    <scope>NUCLEOTIDE SEQUENCE [LARGE SCALE GENOMIC DNA]</scope>
    <source>
        <strain evidence="2 3">VU population</strain>
        <tissue evidence="2">Whole body</tissue>
    </source>
</reference>
<dbReference type="AlphaFoldDB" id="A0A226E2H4"/>
<dbReference type="GO" id="GO:0005615">
    <property type="term" value="C:extracellular space"/>
    <property type="evidence" value="ECO:0007669"/>
    <property type="project" value="TreeGrafter"/>
</dbReference>
<dbReference type="Proteomes" id="UP000198287">
    <property type="component" value="Unassembled WGS sequence"/>
</dbReference>
<proteinExistence type="predicted"/>
<dbReference type="PANTHER" id="PTHR39075">
    <property type="entry name" value="FI19908P1"/>
    <property type="match status" value="1"/>
</dbReference>
<gene>
    <name evidence="2" type="ORF">Fcan01_13504</name>
</gene>
<accession>A0A226E2H4</accession>
<dbReference type="PANTHER" id="PTHR39075:SF1">
    <property type="entry name" value="FI19908P1"/>
    <property type="match status" value="1"/>
</dbReference>
<sequence>MPSNRLEDGRGHFSLLVDDRGGDGGDLLAEVAESFSRVHSSGLKSSPHQASLTPFHHSFQRKTRWVNTTFHHSPGNRKSKNHLYRMGSSNYWNDPYSTENSSALGATVTSQGIISLRLHSGIQVDTTIDKGIRVLNSQSQIIISLSPDGNSASLIHPSGLVYAYGSRVEITTTDPTTGNTKFAKMFYKGVSFTSDTSALVYLVDQAGTRTTSDTFSDLSGDFSIPVFLHNAHYGSHMVRECKKICSQTQYWITEDGTENWVVNGIRVSQTADGLVRVGRGTSKYQIRTSPTNGTATITTPSVHSTASMGIPSTSSSSSGPHLFVKRGERRLHSDGLTFIVRNAGHASGFDEFNQLKVY</sequence>
<name>A0A226E2H4_FOLCA</name>
<feature type="region of interest" description="Disordered" evidence="1">
    <location>
        <begin position="289"/>
        <end position="322"/>
    </location>
</feature>
<dbReference type="OMA" id="RIYQYGS"/>